<dbReference type="InterPro" id="IPR009577">
    <property type="entry name" value="Sm_multidrug_ex"/>
</dbReference>
<keyword evidence="1" id="KW-0812">Transmembrane</keyword>
<evidence type="ECO:0000313" key="2">
    <source>
        <dbReference type="EMBL" id="HIU25552.1"/>
    </source>
</evidence>
<dbReference type="Proteomes" id="UP000824090">
    <property type="component" value="Unassembled WGS sequence"/>
</dbReference>
<sequence length="141" mass="14806">MEVLTVFLIGMLPTGTMREALATGADIGLGLWPSYGAAVLGTLLPLPFLLFVLNFLEDKARSLSGREGDEKTGEGGKGFSGISLRIRDVILLAFSAIPLPFAGIWTGSLLSLVLRVPFLKALAAISLGTVLSGLAAILIYM</sequence>
<dbReference type="EMBL" id="DVMP01000070">
    <property type="protein sequence ID" value="HIU25552.1"/>
    <property type="molecule type" value="Genomic_DNA"/>
</dbReference>
<dbReference type="AlphaFoldDB" id="A0A9D1L6X8"/>
<keyword evidence="1" id="KW-1133">Transmembrane helix</keyword>
<proteinExistence type="predicted"/>
<keyword evidence="1" id="KW-0472">Membrane</keyword>
<feature type="transmembrane region" description="Helical" evidence="1">
    <location>
        <begin position="89"/>
        <end position="112"/>
    </location>
</feature>
<evidence type="ECO:0000256" key="1">
    <source>
        <dbReference type="SAM" id="Phobius"/>
    </source>
</evidence>
<feature type="transmembrane region" description="Helical" evidence="1">
    <location>
        <begin position="34"/>
        <end position="56"/>
    </location>
</feature>
<organism evidence="2 3">
    <name type="scientific">Candidatus Allocopromorpha excrementigallinarum</name>
    <dbReference type="NCBI Taxonomy" id="2840742"/>
    <lineage>
        <taxon>Bacteria</taxon>
        <taxon>Bacillati</taxon>
        <taxon>Bacillota</taxon>
        <taxon>Clostridia</taxon>
        <taxon>Eubacteriales</taxon>
        <taxon>Eubacteriaceae</taxon>
        <taxon>Eubacteriaceae incertae sedis</taxon>
        <taxon>Candidatus Allocopromorpha</taxon>
    </lineage>
</organism>
<accession>A0A9D1L6X8</accession>
<evidence type="ECO:0000313" key="3">
    <source>
        <dbReference type="Proteomes" id="UP000824090"/>
    </source>
</evidence>
<comment type="caution">
    <text evidence="2">The sequence shown here is derived from an EMBL/GenBank/DDBJ whole genome shotgun (WGS) entry which is preliminary data.</text>
</comment>
<reference evidence="2" key="1">
    <citation type="submission" date="2020-10" db="EMBL/GenBank/DDBJ databases">
        <authorList>
            <person name="Gilroy R."/>
        </authorList>
    </citation>
    <scope>NUCLEOTIDE SEQUENCE</scope>
    <source>
        <strain evidence="2">ChiHcec3-6078</strain>
    </source>
</reference>
<gene>
    <name evidence="2" type="ORF">IAC50_03495</name>
</gene>
<feature type="transmembrane region" description="Helical" evidence="1">
    <location>
        <begin position="118"/>
        <end position="140"/>
    </location>
</feature>
<protein>
    <submittedName>
        <fullName evidence="2">Small multi-drug export protein</fullName>
    </submittedName>
</protein>
<dbReference type="Pfam" id="PF06695">
    <property type="entry name" value="Sm_multidrug_ex"/>
    <property type="match status" value="1"/>
</dbReference>
<name>A0A9D1L6X8_9FIRM</name>
<reference evidence="2" key="2">
    <citation type="journal article" date="2021" name="PeerJ">
        <title>Extensive microbial diversity within the chicken gut microbiome revealed by metagenomics and culture.</title>
        <authorList>
            <person name="Gilroy R."/>
            <person name="Ravi A."/>
            <person name="Getino M."/>
            <person name="Pursley I."/>
            <person name="Horton D.L."/>
            <person name="Alikhan N.F."/>
            <person name="Baker D."/>
            <person name="Gharbi K."/>
            <person name="Hall N."/>
            <person name="Watson M."/>
            <person name="Adriaenssens E.M."/>
            <person name="Foster-Nyarko E."/>
            <person name="Jarju S."/>
            <person name="Secka A."/>
            <person name="Antonio M."/>
            <person name="Oren A."/>
            <person name="Chaudhuri R.R."/>
            <person name="La Ragione R."/>
            <person name="Hildebrand F."/>
            <person name="Pallen M.J."/>
        </authorList>
    </citation>
    <scope>NUCLEOTIDE SEQUENCE</scope>
    <source>
        <strain evidence="2">ChiHcec3-6078</strain>
    </source>
</reference>